<keyword evidence="2" id="KW-0812">Transmembrane</keyword>
<feature type="region of interest" description="Disordered" evidence="1">
    <location>
        <begin position="82"/>
        <end position="141"/>
    </location>
</feature>
<dbReference type="Proteomes" id="UP000317369">
    <property type="component" value="Chromosome"/>
</dbReference>
<proteinExistence type="predicted"/>
<dbReference type="AlphaFoldDB" id="A0A517YRI2"/>
<dbReference type="EMBL" id="CP036425">
    <property type="protein sequence ID" value="QDU32832.1"/>
    <property type="molecule type" value="Genomic_DNA"/>
</dbReference>
<dbReference type="RefSeq" id="WP_145075010.1">
    <property type="nucleotide sequence ID" value="NZ_CP036425.1"/>
</dbReference>
<feature type="transmembrane region" description="Helical" evidence="2">
    <location>
        <begin position="12"/>
        <end position="36"/>
    </location>
</feature>
<sequence length="141" mass="15380">MKRGKPQADNPWVMFHMGLEFAGAAVILTLIGWYFVDLKFDTGPWGALTGFAIGFIGGFYLFIKEALLANRLAQKHYKEGLRSGLTGKPSLMKGVEHLGKGIDGKGDEPSSDEASEDEVKEEENGLPGDESLDESDKSEND</sequence>
<feature type="compositionally biased region" description="Basic and acidic residues" evidence="1">
    <location>
        <begin position="94"/>
        <end position="108"/>
    </location>
</feature>
<evidence type="ECO:0000256" key="1">
    <source>
        <dbReference type="SAM" id="MobiDB-lite"/>
    </source>
</evidence>
<feature type="compositionally biased region" description="Acidic residues" evidence="1">
    <location>
        <begin position="109"/>
        <end position="121"/>
    </location>
</feature>
<keyword evidence="2" id="KW-0472">Membrane</keyword>
<dbReference type="OrthoDB" id="283841at2"/>
<keyword evidence="2" id="KW-1133">Transmembrane helix</keyword>
<name>A0A517YRI2_9BACT</name>
<organism evidence="3 4">
    <name type="scientific">Poriferisphaera corsica</name>
    <dbReference type="NCBI Taxonomy" id="2528020"/>
    <lineage>
        <taxon>Bacteria</taxon>
        <taxon>Pseudomonadati</taxon>
        <taxon>Planctomycetota</taxon>
        <taxon>Phycisphaerae</taxon>
        <taxon>Phycisphaerales</taxon>
        <taxon>Phycisphaeraceae</taxon>
        <taxon>Poriferisphaera</taxon>
    </lineage>
</organism>
<keyword evidence="4" id="KW-1185">Reference proteome</keyword>
<reference evidence="3 4" key="1">
    <citation type="submission" date="2019-02" db="EMBL/GenBank/DDBJ databases">
        <title>Deep-cultivation of Planctomycetes and their phenomic and genomic characterization uncovers novel biology.</title>
        <authorList>
            <person name="Wiegand S."/>
            <person name="Jogler M."/>
            <person name="Boedeker C."/>
            <person name="Pinto D."/>
            <person name="Vollmers J."/>
            <person name="Rivas-Marin E."/>
            <person name="Kohn T."/>
            <person name="Peeters S.H."/>
            <person name="Heuer A."/>
            <person name="Rast P."/>
            <person name="Oberbeckmann S."/>
            <person name="Bunk B."/>
            <person name="Jeske O."/>
            <person name="Meyerdierks A."/>
            <person name="Storesund J.E."/>
            <person name="Kallscheuer N."/>
            <person name="Luecker S."/>
            <person name="Lage O.M."/>
            <person name="Pohl T."/>
            <person name="Merkel B.J."/>
            <person name="Hornburger P."/>
            <person name="Mueller R.-W."/>
            <person name="Bruemmer F."/>
            <person name="Labrenz M."/>
            <person name="Spormann A.M."/>
            <person name="Op den Camp H."/>
            <person name="Overmann J."/>
            <person name="Amann R."/>
            <person name="Jetten M.S.M."/>
            <person name="Mascher T."/>
            <person name="Medema M.H."/>
            <person name="Devos D.P."/>
            <person name="Kaster A.-K."/>
            <person name="Ovreas L."/>
            <person name="Rohde M."/>
            <person name="Galperin M.Y."/>
            <person name="Jogler C."/>
        </authorList>
    </citation>
    <scope>NUCLEOTIDE SEQUENCE [LARGE SCALE GENOMIC DNA]</scope>
    <source>
        <strain evidence="3 4">KS4</strain>
    </source>
</reference>
<evidence type="ECO:0000313" key="3">
    <source>
        <dbReference type="EMBL" id="QDU32832.1"/>
    </source>
</evidence>
<dbReference type="Pfam" id="PF09527">
    <property type="entry name" value="ATPase_gene1"/>
    <property type="match status" value="1"/>
</dbReference>
<evidence type="ECO:0000256" key="2">
    <source>
        <dbReference type="SAM" id="Phobius"/>
    </source>
</evidence>
<accession>A0A517YRI2</accession>
<gene>
    <name evidence="3" type="ORF">KS4_08680</name>
</gene>
<evidence type="ECO:0000313" key="4">
    <source>
        <dbReference type="Proteomes" id="UP000317369"/>
    </source>
</evidence>
<dbReference type="KEGG" id="pcor:KS4_08680"/>
<protein>
    <submittedName>
        <fullName evidence="3">F0F1-ATPase subunit (ATPase_gene1)</fullName>
    </submittedName>
</protein>
<feature type="transmembrane region" description="Helical" evidence="2">
    <location>
        <begin position="42"/>
        <end position="63"/>
    </location>
</feature>
<dbReference type="InterPro" id="IPR032820">
    <property type="entry name" value="ATPase_put"/>
</dbReference>